<reference evidence="1" key="1">
    <citation type="journal article" date="2021" name="Nat. Commun.">
        <title>Genetic determinants of endophytism in the Arabidopsis root mycobiome.</title>
        <authorList>
            <person name="Mesny F."/>
            <person name="Miyauchi S."/>
            <person name="Thiergart T."/>
            <person name="Pickel B."/>
            <person name="Atanasova L."/>
            <person name="Karlsson M."/>
            <person name="Huettel B."/>
            <person name="Barry K.W."/>
            <person name="Haridas S."/>
            <person name="Chen C."/>
            <person name="Bauer D."/>
            <person name="Andreopoulos W."/>
            <person name="Pangilinan J."/>
            <person name="LaButti K."/>
            <person name="Riley R."/>
            <person name="Lipzen A."/>
            <person name="Clum A."/>
            <person name="Drula E."/>
            <person name="Henrissat B."/>
            <person name="Kohler A."/>
            <person name="Grigoriev I.V."/>
            <person name="Martin F.M."/>
            <person name="Hacquard S."/>
        </authorList>
    </citation>
    <scope>NUCLEOTIDE SEQUENCE</scope>
    <source>
        <strain evidence="1">MPI-CAGE-AT-0023</strain>
    </source>
</reference>
<dbReference type="OrthoDB" id="4501419at2759"/>
<organism evidence="1 2">
    <name type="scientific">Fusarium redolens</name>
    <dbReference type="NCBI Taxonomy" id="48865"/>
    <lineage>
        <taxon>Eukaryota</taxon>
        <taxon>Fungi</taxon>
        <taxon>Dikarya</taxon>
        <taxon>Ascomycota</taxon>
        <taxon>Pezizomycotina</taxon>
        <taxon>Sordariomycetes</taxon>
        <taxon>Hypocreomycetidae</taxon>
        <taxon>Hypocreales</taxon>
        <taxon>Nectriaceae</taxon>
        <taxon>Fusarium</taxon>
        <taxon>Fusarium redolens species complex</taxon>
    </lineage>
</organism>
<dbReference type="RefSeq" id="XP_046052844.1">
    <property type="nucleotide sequence ID" value="XM_046198950.1"/>
</dbReference>
<dbReference type="Proteomes" id="UP000720189">
    <property type="component" value="Unassembled WGS sequence"/>
</dbReference>
<comment type="caution">
    <text evidence="1">The sequence shown here is derived from an EMBL/GenBank/DDBJ whole genome shotgun (WGS) entry which is preliminary data.</text>
</comment>
<proteinExistence type="predicted"/>
<dbReference type="EMBL" id="JAGMUX010000004">
    <property type="protein sequence ID" value="KAH7260967.1"/>
    <property type="molecule type" value="Genomic_DNA"/>
</dbReference>
<sequence>MRPVESQYLEGLVKFNSILILDVDCWVQCNKTLPTEIWLDILDLAELYVDENTYKPVYGIEMNPRSTNNGGTGSALVCNILEERKKCGELEGGNRVNAYDKCLQDPSYKLDPENDDIDEDEEYYFRVSKLANNNAISIPISHLAFETKFLFCKVTVQNMISRLERGNCNLCGGYRTCNVGVSWKFQEVIMFSNSLDDHKRHECLSSVECPLCIGDEFTELDLNQYCDDVEDEDKMPVDEFHKVLRKRYKELGYEC</sequence>
<name>A0A9P9KFP0_FUSRE</name>
<evidence type="ECO:0000313" key="2">
    <source>
        <dbReference type="Proteomes" id="UP000720189"/>
    </source>
</evidence>
<keyword evidence="2" id="KW-1185">Reference proteome</keyword>
<gene>
    <name evidence="1" type="ORF">BKA55DRAFT_686545</name>
</gene>
<protein>
    <submittedName>
        <fullName evidence="1">Uncharacterized protein</fullName>
    </submittedName>
</protein>
<dbReference type="AlphaFoldDB" id="A0A9P9KFP0"/>
<evidence type="ECO:0000313" key="1">
    <source>
        <dbReference type="EMBL" id="KAH7260967.1"/>
    </source>
</evidence>
<accession>A0A9P9KFP0</accession>
<dbReference type="GeneID" id="70228904"/>